<dbReference type="OrthoDB" id="8613935at2"/>
<dbReference type="AlphaFoldDB" id="A0A656HG47"/>
<proteinExistence type="predicted"/>
<dbReference type="SUPFAM" id="SSF88723">
    <property type="entry name" value="PIN domain-like"/>
    <property type="match status" value="1"/>
</dbReference>
<sequence>MTMRKVLLDANLLIAALDDGSTTSEAERAKAKQTLAALLSNAEVTLIITPLIRYEVLRGIGWQDQVRFAQLKQSLDGLTELDVNRHVSELAANLFRFDRAEIPDQQRNIEKRKFDVFHLASAKCHDLELASQDSDIAGLEGLHERYTQAIS</sequence>
<protein>
    <submittedName>
        <fullName evidence="2">PilT protein domain protein</fullName>
    </submittedName>
</protein>
<evidence type="ECO:0000313" key="3">
    <source>
        <dbReference type="Proteomes" id="UP000005317"/>
    </source>
</evidence>
<name>A0A656HG47_THINJ</name>
<keyword evidence="3" id="KW-1185">Reference proteome</keyword>
<evidence type="ECO:0000313" key="2">
    <source>
        <dbReference type="EMBL" id="EIJ35182.1"/>
    </source>
</evidence>
<dbReference type="EMBL" id="JH651384">
    <property type="protein sequence ID" value="EIJ35182.1"/>
    <property type="molecule type" value="Genomic_DNA"/>
</dbReference>
<dbReference type="Pfam" id="PF01850">
    <property type="entry name" value="PIN"/>
    <property type="match status" value="1"/>
</dbReference>
<dbReference type="Gene3D" id="3.40.50.1010">
    <property type="entry name" value="5'-nuclease"/>
    <property type="match status" value="1"/>
</dbReference>
<dbReference type="InterPro" id="IPR029060">
    <property type="entry name" value="PIN-like_dom_sf"/>
</dbReference>
<dbReference type="InterPro" id="IPR002716">
    <property type="entry name" value="PIN_dom"/>
</dbReference>
<dbReference type="Proteomes" id="UP000005317">
    <property type="component" value="Unassembled WGS sequence"/>
</dbReference>
<accession>A0A656HG47</accession>
<evidence type="ECO:0000259" key="1">
    <source>
        <dbReference type="Pfam" id="PF01850"/>
    </source>
</evidence>
<reference evidence="3" key="1">
    <citation type="journal article" date="2011" name="Stand. Genomic Sci.">
        <title>Genome sequence of the filamentous, gliding Thiothrix nivea neotype strain (JP2(T)).</title>
        <authorList>
            <person name="Lapidus A."/>
            <person name="Nolan M."/>
            <person name="Lucas S."/>
            <person name="Glavina Del Rio T."/>
            <person name="Tice H."/>
            <person name="Cheng J.F."/>
            <person name="Tapia R."/>
            <person name="Han C."/>
            <person name="Goodwin L."/>
            <person name="Pitluck S."/>
            <person name="Liolios K."/>
            <person name="Pagani I."/>
            <person name="Ivanova N."/>
            <person name="Huntemann M."/>
            <person name="Mavromatis K."/>
            <person name="Mikhailova N."/>
            <person name="Pati A."/>
            <person name="Chen A."/>
            <person name="Palaniappan K."/>
            <person name="Land M."/>
            <person name="Brambilla E.M."/>
            <person name="Rohde M."/>
            <person name="Abt B."/>
            <person name="Verbarg S."/>
            <person name="Goker M."/>
            <person name="Bristow J."/>
            <person name="Eisen J.A."/>
            <person name="Markowitz V."/>
            <person name="Hugenholtz P."/>
            <person name="Kyrpides N.C."/>
            <person name="Klenk H.P."/>
            <person name="Woyke T."/>
        </authorList>
    </citation>
    <scope>NUCLEOTIDE SEQUENCE [LARGE SCALE GENOMIC DNA]</scope>
    <source>
        <strain evidence="3">ATCC 35100 / DSM 5205 / JP2</strain>
    </source>
</reference>
<feature type="domain" description="PIN" evidence="1">
    <location>
        <begin position="6"/>
        <end position="137"/>
    </location>
</feature>
<gene>
    <name evidence="2" type="ORF">Thini_2644</name>
</gene>
<organism evidence="2 3">
    <name type="scientific">Thiothrix nivea (strain ATCC 35100 / DSM 5205 / JP2)</name>
    <dbReference type="NCBI Taxonomy" id="870187"/>
    <lineage>
        <taxon>Bacteria</taxon>
        <taxon>Pseudomonadati</taxon>
        <taxon>Pseudomonadota</taxon>
        <taxon>Gammaproteobacteria</taxon>
        <taxon>Thiotrichales</taxon>
        <taxon>Thiotrichaceae</taxon>
        <taxon>Thiothrix</taxon>
    </lineage>
</organism>